<proteinExistence type="predicted"/>
<feature type="region of interest" description="Disordered" evidence="1">
    <location>
        <begin position="136"/>
        <end position="189"/>
    </location>
</feature>
<dbReference type="WBParaSite" id="HCON_00089490-00001">
    <property type="protein sequence ID" value="HCON_00089490-00001"/>
    <property type="gene ID" value="HCON_00089490"/>
</dbReference>
<dbReference type="AlphaFoldDB" id="A0A7I4YGM5"/>
<name>A0A7I4YGM5_HAECO</name>
<reference evidence="3" key="1">
    <citation type="submission" date="2020-12" db="UniProtKB">
        <authorList>
            <consortium name="WormBaseParasite"/>
        </authorList>
    </citation>
    <scope>IDENTIFICATION</scope>
    <source>
        <strain evidence="3">MHco3</strain>
    </source>
</reference>
<dbReference type="OrthoDB" id="5875150at2759"/>
<sequence length="218" mass="25355">LIRSSFQVHQRSLPLSVMSSTYRPKHERVEKETELFRIHLENTLTMDTLTGWIKKIVEVPPNKRPANVLKFFIENRNLWDGSIVNRAYKKIFEDLSKKIDEVHESNVQYKRKISDLETNILIRRIAALDAKNLKKRMEEERARAPTTTRPPEQRPTRSQGRAPTRRRSRSADGAFLRNQPRSPKNGVPQKLAKRFYADDMMHKIPANKLGGKTNGFIA</sequence>
<dbReference type="Proteomes" id="UP000025227">
    <property type="component" value="Unplaced"/>
</dbReference>
<evidence type="ECO:0000256" key="1">
    <source>
        <dbReference type="SAM" id="MobiDB-lite"/>
    </source>
</evidence>
<protein>
    <submittedName>
        <fullName evidence="3">Plus3 domain-containing protein</fullName>
    </submittedName>
</protein>
<keyword evidence="2" id="KW-1185">Reference proteome</keyword>
<evidence type="ECO:0000313" key="3">
    <source>
        <dbReference type="WBParaSite" id="HCON_00089490-00001"/>
    </source>
</evidence>
<accession>A0A7I4YGM5</accession>
<organism evidence="2 3">
    <name type="scientific">Haemonchus contortus</name>
    <name type="common">Barber pole worm</name>
    <dbReference type="NCBI Taxonomy" id="6289"/>
    <lineage>
        <taxon>Eukaryota</taxon>
        <taxon>Metazoa</taxon>
        <taxon>Ecdysozoa</taxon>
        <taxon>Nematoda</taxon>
        <taxon>Chromadorea</taxon>
        <taxon>Rhabditida</taxon>
        <taxon>Rhabditina</taxon>
        <taxon>Rhabditomorpha</taxon>
        <taxon>Strongyloidea</taxon>
        <taxon>Trichostrongylidae</taxon>
        <taxon>Haemonchus</taxon>
    </lineage>
</organism>
<evidence type="ECO:0000313" key="2">
    <source>
        <dbReference type="Proteomes" id="UP000025227"/>
    </source>
</evidence>
<dbReference type="OMA" id="HESNVQY"/>